<dbReference type="RefSeq" id="WP_198737485.1">
    <property type="nucleotide sequence ID" value="NZ_JAEIOS010000009.1"/>
</dbReference>
<reference evidence="7" key="1">
    <citation type="submission" date="2020-12" db="EMBL/GenBank/DDBJ databases">
        <title>Genome public.</title>
        <authorList>
            <person name="Sun Q."/>
        </authorList>
    </citation>
    <scope>NUCLEOTIDE SEQUENCE</scope>
    <source>
        <strain evidence="7">CCM 8863</strain>
    </source>
</reference>
<protein>
    <submittedName>
        <fullName evidence="7">DNA recombination protein RmuC</fullName>
    </submittedName>
</protein>
<keyword evidence="4" id="KW-0233">DNA recombination</keyword>
<dbReference type="PANTHER" id="PTHR30563:SF0">
    <property type="entry name" value="DNA RECOMBINATION PROTEIN RMUC"/>
    <property type="match status" value="1"/>
</dbReference>
<feature type="region of interest" description="Disordered" evidence="6">
    <location>
        <begin position="348"/>
        <end position="389"/>
    </location>
</feature>
<evidence type="ECO:0000313" key="7">
    <source>
        <dbReference type="EMBL" id="MBI8988446.1"/>
    </source>
</evidence>
<dbReference type="Proteomes" id="UP000645966">
    <property type="component" value="Unassembled WGS sequence"/>
</dbReference>
<gene>
    <name evidence="7" type="primary">rmuC</name>
    <name evidence="7" type="ORF">JDV75_01515</name>
</gene>
<evidence type="ECO:0000256" key="1">
    <source>
        <dbReference type="ARBA" id="ARBA00003416"/>
    </source>
</evidence>
<dbReference type="PANTHER" id="PTHR30563">
    <property type="entry name" value="DNA RECOMBINATION PROTEIN RMUC"/>
    <property type="match status" value="1"/>
</dbReference>
<dbReference type="AlphaFoldDB" id="A0A934M401"/>
<evidence type="ECO:0000256" key="4">
    <source>
        <dbReference type="ARBA" id="ARBA00023172"/>
    </source>
</evidence>
<keyword evidence="8" id="KW-1185">Reference proteome</keyword>
<organism evidence="7 8">
    <name type="scientific">Corynebacterium meridianum</name>
    <dbReference type="NCBI Taxonomy" id="2765363"/>
    <lineage>
        <taxon>Bacteria</taxon>
        <taxon>Bacillati</taxon>
        <taxon>Actinomycetota</taxon>
        <taxon>Actinomycetes</taxon>
        <taxon>Mycobacteriales</taxon>
        <taxon>Corynebacteriaceae</taxon>
        <taxon>Corynebacterium</taxon>
    </lineage>
</organism>
<proteinExistence type="inferred from homology"/>
<comment type="function">
    <text evidence="1">Involved in DNA recombination.</text>
</comment>
<comment type="similarity">
    <text evidence="2">Belongs to the RmuC family.</text>
</comment>
<keyword evidence="3 5" id="KW-0175">Coiled coil</keyword>
<evidence type="ECO:0000313" key="8">
    <source>
        <dbReference type="Proteomes" id="UP000645966"/>
    </source>
</evidence>
<accession>A0A934M401</accession>
<evidence type="ECO:0000256" key="6">
    <source>
        <dbReference type="SAM" id="MobiDB-lite"/>
    </source>
</evidence>
<sequence length="389" mass="42206">MSPTTTFFLALALGIALGAALGWLARGQSSRATATDIERLAELASAQLRADTAERTSAAAEQLTGRVSTSLAPLQQAVVQLSQQVRALEQERVEAYAALSSQVQSMTRTSTMLSDRTGKLVTALRAPQVRGRWGEMQLERVVEMAGMVRYCDFDTQVSARGTEGTLRPDLVVRLSGGRTIIVDSKVPFSAYLDALDTEDPEEHAAHLRRHAHQLRSHVNQLSSKNYSAAFDRTPEFTVLFVPADPFLDAALTTDPELLEHAFSRNIILATPTTLVALLRTVGLGWQQEAVNEQAATIHRLGRQLYSRLNTMAEHYNKVGAALDRAVDAYNSTLGSLESRVMVTARTLSEMDAGPTGNTRPTPPRPATGRGRRIIPMEDSGVPESETGGA</sequence>
<dbReference type="EMBL" id="JAEIOS010000009">
    <property type="protein sequence ID" value="MBI8988446.1"/>
    <property type="molecule type" value="Genomic_DNA"/>
</dbReference>
<dbReference type="Pfam" id="PF02646">
    <property type="entry name" value="RmuC"/>
    <property type="match status" value="1"/>
</dbReference>
<comment type="caution">
    <text evidence="7">The sequence shown here is derived from an EMBL/GenBank/DDBJ whole genome shotgun (WGS) entry which is preliminary data.</text>
</comment>
<dbReference type="GO" id="GO:0006310">
    <property type="term" value="P:DNA recombination"/>
    <property type="evidence" value="ECO:0007669"/>
    <property type="project" value="UniProtKB-KW"/>
</dbReference>
<feature type="coiled-coil region" evidence="5">
    <location>
        <begin position="43"/>
        <end position="98"/>
    </location>
</feature>
<name>A0A934M401_9CORY</name>
<evidence type="ECO:0000256" key="2">
    <source>
        <dbReference type="ARBA" id="ARBA00009840"/>
    </source>
</evidence>
<evidence type="ECO:0000256" key="5">
    <source>
        <dbReference type="SAM" id="Coils"/>
    </source>
</evidence>
<dbReference type="InterPro" id="IPR003798">
    <property type="entry name" value="DNA_recombination_RmuC"/>
</dbReference>
<evidence type="ECO:0000256" key="3">
    <source>
        <dbReference type="ARBA" id="ARBA00023054"/>
    </source>
</evidence>